<dbReference type="InterPro" id="IPR036291">
    <property type="entry name" value="NAD(P)-bd_dom_sf"/>
</dbReference>
<evidence type="ECO:0000259" key="1">
    <source>
        <dbReference type="Pfam" id="PF21135"/>
    </source>
</evidence>
<dbReference type="PANTHER" id="PTHR37850">
    <property type="entry name" value="STRU PROTEIN"/>
    <property type="match status" value="1"/>
</dbReference>
<keyword evidence="3" id="KW-1185">Reference proteome</keyword>
<dbReference type="OrthoDB" id="9777844at2"/>
<reference evidence="2 3" key="1">
    <citation type="journal article" date="2010" name="Stand. Genomic Sci.">
        <title>Complete genome sequence of Spirochaeta smaragdinae type strain (SEBR 4228).</title>
        <authorList>
            <person name="Mavromatis K."/>
            <person name="Yasawong M."/>
            <person name="Chertkov O."/>
            <person name="Lapidus A."/>
            <person name="Lucas S."/>
            <person name="Nolan M."/>
            <person name="Del Rio T.G."/>
            <person name="Tice H."/>
            <person name="Cheng J.F."/>
            <person name="Pitluck S."/>
            <person name="Liolios K."/>
            <person name="Ivanova N."/>
            <person name="Tapia R."/>
            <person name="Han C."/>
            <person name="Bruce D."/>
            <person name="Goodwin L."/>
            <person name="Pati A."/>
            <person name="Chen A."/>
            <person name="Palaniappan K."/>
            <person name="Land M."/>
            <person name="Hauser L."/>
            <person name="Chang Y.J."/>
            <person name="Jeffries C.D."/>
            <person name="Detter J.C."/>
            <person name="Rohde M."/>
            <person name="Brambilla E."/>
            <person name="Spring S."/>
            <person name="Goker M."/>
            <person name="Sikorski J."/>
            <person name="Woyke T."/>
            <person name="Bristow J."/>
            <person name="Eisen J.A."/>
            <person name="Markowitz V."/>
            <person name="Hugenholtz P."/>
            <person name="Klenk H.P."/>
            <person name="Kyrpides N.C."/>
        </authorList>
    </citation>
    <scope>NUCLEOTIDE SEQUENCE [LARGE SCALE GENOMIC DNA]</scope>
    <source>
        <strain evidence="3">DSM 11293 / JCM 15392 / SEBR 4228</strain>
    </source>
</reference>
<dbReference type="Proteomes" id="UP000002318">
    <property type="component" value="Chromosome"/>
</dbReference>
<evidence type="ECO:0000313" key="3">
    <source>
        <dbReference type="Proteomes" id="UP000002318"/>
    </source>
</evidence>
<feature type="domain" description="Oxidoreductase DRL-like catalytic" evidence="1">
    <location>
        <begin position="156"/>
        <end position="348"/>
    </location>
</feature>
<dbReference type="KEGG" id="ssm:Spirs_1259"/>
<dbReference type="AlphaFoldDB" id="E1R2V4"/>
<proteinExistence type="predicted"/>
<dbReference type="EMBL" id="CP002116">
    <property type="protein sequence ID" value="ADK80386.1"/>
    <property type="molecule type" value="Genomic_DNA"/>
</dbReference>
<organism evidence="2 3">
    <name type="scientific">Sediminispirochaeta smaragdinae (strain DSM 11293 / JCM 15392 / SEBR 4228)</name>
    <name type="common">Spirochaeta smaragdinae</name>
    <dbReference type="NCBI Taxonomy" id="573413"/>
    <lineage>
        <taxon>Bacteria</taxon>
        <taxon>Pseudomonadati</taxon>
        <taxon>Spirochaetota</taxon>
        <taxon>Spirochaetia</taxon>
        <taxon>Spirochaetales</taxon>
        <taxon>Spirochaetaceae</taxon>
        <taxon>Sediminispirochaeta</taxon>
    </lineage>
</organism>
<dbReference type="HOGENOM" id="CLU_046102_0_0_12"/>
<sequence length="462" mass="50731">MNYDLLFSTKGEKKLEVAVIGVRGFNHSLFIYGSRNDAISIRILCGRTAQKCIDAYLSVGIKRENIALCSSTAEGLSAFGKGMYLVFTDIDTAMSMPCDLVVEGTGNPEASARYALSAIEHHKHIVMVTKESDSVVGSLLAKKAREQGVIYSLAEGDQPALLIGLVTWARKAGLSIVSIGKSSEYDFIFDPERSTMQVLDRTEEVSGFEKVWSLGENSRQTVEQRSALLSDFGQRAIPDLAEMSIVCNHLPEFTPDISSFHCPIARAVEIPDLMCPETMGGLFSGEARIDVINCLRRPDEQSLEGGVYVVVACDDEETWQVLQDKGVPVSRNKKTALLYYPAHYLGFEALFSVLSVGLLGLPTSSPDPRPRYDLVARSVKPMTKGTELQAKGHHHIIEGFEGILLPAQGISAHTQLPYYLADGARLKEDIPAGTLLNADMLERPDDAILWKLREEQDTIFAL</sequence>
<dbReference type="InterPro" id="IPR048423">
    <property type="entry name" value="DRL_cat"/>
</dbReference>
<dbReference type="eggNOG" id="COG4091">
    <property type="taxonomic scope" value="Bacteria"/>
</dbReference>
<dbReference type="Pfam" id="PF21135">
    <property type="entry name" value="DRL_cat"/>
    <property type="match status" value="1"/>
</dbReference>
<accession>E1R2V4</accession>
<evidence type="ECO:0000313" key="2">
    <source>
        <dbReference type="EMBL" id="ADK80386.1"/>
    </source>
</evidence>
<dbReference type="PANTHER" id="PTHR37850:SF3">
    <property type="entry name" value="BLR7815 PROTEIN"/>
    <property type="match status" value="1"/>
</dbReference>
<protein>
    <submittedName>
        <fullName evidence="2">SAF domain-containing protein</fullName>
    </submittedName>
</protein>
<dbReference type="SUPFAM" id="SSF51735">
    <property type="entry name" value="NAD(P)-binding Rossmann-fold domains"/>
    <property type="match status" value="1"/>
</dbReference>
<dbReference type="CDD" id="cd11616">
    <property type="entry name" value="SAF_DH_OX_like"/>
    <property type="match status" value="1"/>
</dbReference>
<dbReference type="RefSeq" id="WP_013253850.1">
    <property type="nucleotide sequence ID" value="NC_014364.1"/>
</dbReference>
<dbReference type="STRING" id="573413.Spirs_1259"/>
<name>E1R2V4_SEDSS</name>
<dbReference type="Gene3D" id="3.40.50.720">
    <property type="entry name" value="NAD(P)-binding Rossmann-like Domain"/>
    <property type="match status" value="1"/>
</dbReference>
<gene>
    <name evidence="2" type="ordered locus">Spirs_1259</name>
</gene>